<organism evidence="3 4">
    <name type="scientific">Cytobacillus oceanisediminis</name>
    <dbReference type="NCBI Taxonomy" id="665099"/>
    <lineage>
        <taxon>Bacteria</taxon>
        <taxon>Bacillati</taxon>
        <taxon>Bacillota</taxon>
        <taxon>Bacilli</taxon>
        <taxon>Bacillales</taxon>
        <taxon>Bacillaceae</taxon>
        <taxon>Cytobacillus</taxon>
    </lineage>
</organism>
<feature type="chain" id="PRO_5039686880" evidence="2">
    <location>
        <begin position="26"/>
        <end position="337"/>
    </location>
</feature>
<keyword evidence="2" id="KW-0732">Signal</keyword>
<dbReference type="OrthoDB" id="8881899at2"/>
<evidence type="ECO:0000256" key="2">
    <source>
        <dbReference type="SAM" id="SignalP"/>
    </source>
</evidence>
<accession>A0A562J4D1</accession>
<gene>
    <name evidence="3" type="ORF">IQ19_05498</name>
</gene>
<dbReference type="PROSITE" id="PS51257">
    <property type="entry name" value="PROKAR_LIPOPROTEIN"/>
    <property type="match status" value="1"/>
</dbReference>
<dbReference type="InterPro" id="IPR005064">
    <property type="entry name" value="BUG"/>
</dbReference>
<dbReference type="Pfam" id="PF03401">
    <property type="entry name" value="TctC"/>
    <property type="match status" value="1"/>
</dbReference>
<protein>
    <submittedName>
        <fullName evidence="3">Tripartite-type tricarboxylate transporter receptor subunit TctC</fullName>
    </submittedName>
</protein>
<dbReference type="InterPro" id="IPR042100">
    <property type="entry name" value="Bug_dom1"/>
</dbReference>
<dbReference type="EMBL" id="VLKI01000035">
    <property type="protein sequence ID" value="TWH78030.1"/>
    <property type="molecule type" value="Genomic_DNA"/>
</dbReference>
<dbReference type="PANTHER" id="PTHR42928">
    <property type="entry name" value="TRICARBOXYLATE-BINDING PROTEIN"/>
    <property type="match status" value="1"/>
</dbReference>
<keyword evidence="4" id="KW-1185">Reference proteome</keyword>
<reference evidence="3 4" key="1">
    <citation type="journal article" date="2015" name="Stand. Genomic Sci.">
        <title>Genomic Encyclopedia of Bacterial and Archaeal Type Strains, Phase III: the genomes of soil and plant-associated and newly described type strains.</title>
        <authorList>
            <person name="Whitman W.B."/>
            <person name="Woyke T."/>
            <person name="Klenk H.P."/>
            <person name="Zhou Y."/>
            <person name="Lilburn T.G."/>
            <person name="Beck B.J."/>
            <person name="De Vos P."/>
            <person name="Vandamme P."/>
            <person name="Eisen J.A."/>
            <person name="Garrity G."/>
            <person name="Hugenholtz P."/>
            <person name="Kyrpides N.C."/>
        </authorList>
    </citation>
    <scope>NUCLEOTIDE SEQUENCE [LARGE SCALE GENOMIC DNA]</scope>
    <source>
        <strain evidence="3 4">CGMCC 1.10115</strain>
    </source>
</reference>
<evidence type="ECO:0000256" key="1">
    <source>
        <dbReference type="ARBA" id="ARBA00006987"/>
    </source>
</evidence>
<dbReference type="RefSeq" id="WP_144546715.1">
    <property type="nucleotide sequence ID" value="NZ_CBCSDC010000060.1"/>
</dbReference>
<dbReference type="Proteomes" id="UP000318667">
    <property type="component" value="Unassembled WGS sequence"/>
</dbReference>
<dbReference type="Gene3D" id="3.40.190.150">
    <property type="entry name" value="Bordetella uptake gene, domain 1"/>
    <property type="match status" value="1"/>
</dbReference>
<evidence type="ECO:0000313" key="4">
    <source>
        <dbReference type="Proteomes" id="UP000318667"/>
    </source>
</evidence>
<evidence type="ECO:0000313" key="3">
    <source>
        <dbReference type="EMBL" id="TWH78030.1"/>
    </source>
</evidence>
<sequence>MKKTIKTLLTLLTLAIMSFGLVGCAGSKGGNEANADSKTDVSKFPEKPVTIVVPWGSGGNADVFARKVASLASDYIGQEVVVENRTGAGGEIALTEFAQKKPDAHTVLVTSSANFTITPKVKEVQYSYDDFQPLIGDFLVEFILMSNPSKTGIESMEDLKEYAKGKTIKFGTTGSVGNDTHLIQSGLFEKYGIKAEPVVFEGGMDLVNNLLGGHIDVTVGVAPIMDDYLKTGELKGLGTFAPFPYEVEGIDPITPLAEQGYEVSFAGFNYFNVSKGTPQEIVDKLNKAFNEVYEDPEFKKFLEGASYKMNPLGPKEIDEYVMNQSKEVDELLKTIKK</sequence>
<dbReference type="Gene3D" id="3.40.190.10">
    <property type="entry name" value="Periplasmic binding protein-like II"/>
    <property type="match status" value="1"/>
</dbReference>
<keyword evidence="3" id="KW-0675">Receptor</keyword>
<dbReference type="PIRSF" id="PIRSF017082">
    <property type="entry name" value="YflP"/>
    <property type="match status" value="1"/>
</dbReference>
<dbReference type="GeneID" id="65406557"/>
<feature type="signal peptide" evidence="2">
    <location>
        <begin position="1"/>
        <end position="25"/>
    </location>
</feature>
<dbReference type="CDD" id="cd07012">
    <property type="entry name" value="PBP2_Bug_TTT"/>
    <property type="match status" value="1"/>
</dbReference>
<dbReference type="AlphaFoldDB" id="A0A562J4D1"/>
<name>A0A562J4D1_9BACI</name>
<comment type="similarity">
    <text evidence="1">Belongs to the UPF0065 (bug) family.</text>
</comment>
<proteinExistence type="inferred from homology"/>
<comment type="caution">
    <text evidence="3">The sequence shown here is derived from an EMBL/GenBank/DDBJ whole genome shotgun (WGS) entry which is preliminary data.</text>
</comment>
<dbReference type="PANTHER" id="PTHR42928:SF5">
    <property type="entry name" value="BLR1237 PROTEIN"/>
    <property type="match status" value="1"/>
</dbReference>
<dbReference type="SUPFAM" id="SSF53850">
    <property type="entry name" value="Periplasmic binding protein-like II"/>
    <property type="match status" value="1"/>
</dbReference>